<evidence type="ECO:0000313" key="2">
    <source>
        <dbReference type="EMBL" id="EMD62211.1"/>
    </source>
</evidence>
<keyword evidence="1" id="KW-1133">Transmembrane helix</keyword>
<keyword evidence="3" id="KW-1185">Reference proteome</keyword>
<evidence type="ECO:0000313" key="3">
    <source>
        <dbReference type="Proteomes" id="UP000016934"/>
    </source>
</evidence>
<dbReference type="GeneID" id="19137630"/>
<dbReference type="Proteomes" id="UP000016934">
    <property type="component" value="Unassembled WGS sequence"/>
</dbReference>
<dbReference type="OrthoDB" id="3688242at2759"/>
<dbReference type="KEGG" id="bsc:COCSADRAFT_343890"/>
<reference evidence="2 3" key="1">
    <citation type="journal article" date="2012" name="PLoS Pathog.">
        <title>Diverse lifestyles and strategies of plant pathogenesis encoded in the genomes of eighteen Dothideomycetes fungi.</title>
        <authorList>
            <person name="Ohm R.A."/>
            <person name="Feau N."/>
            <person name="Henrissat B."/>
            <person name="Schoch C.L."/>
            <person name="Horwitz B.A."/>
            <person name="Barry K.W."/>
            <person name="Condon B.J."/>
            <person name="Copeland A.C."/>
            <person name="Dhillon B."/>
            <person name="Glaser F."/>
            <person name="Hesse C.N."/>
            <person name="Kosti I."/>
            <person name="LaButti K."/>
            <person name="Lindquist E.A."/>
            <person name="Lucas S."/>
            <person name="Salamov A.A."/>
            <person name="Bradshaw R.E."/>
            <person name="Ciuffetti L."/>
            <person name="Hamelin R.C."/>
            <person name="Kema G.H.J."/>
            <person name="Lawrence C."/>
            <person name="Scott J.A."/>
            <person name="Spatafora J.W."/>
            <person name="Turgeon B.G."/>
            <person name="de Wit P.J.G.M."/>
            <person name="Zhong S."/>
            <person name="Goodwin S.B."/>
            <person name="Grigoriev I.V."/>
        </authorList>
    </citation>
    <scope>NUCLEOTIDE SEQUENCE [LARGE SCALE GENOMIC DNA]</scope>
    <source>
        <strain evidence="3">ND90Pr / ATCC 201652</strain>
    </source>
</reference>
<gene>
    <name evidence="2" type="ORF">COCSADRAFT_343890</name>
</gene>
<accession>M2SZ40</accession>
<dbReference type="AlphaFoldDB" id="M2SZ40"/>
<protein>
    <submittedName>
        <fullName evidence="2">Uncharacterized protein</fullName>
    </submittedName>
</protein>
<dbReference type="HOGENOM" id="CLU_1885587_0_0_1"/>
<reference evidence="3" key="2">
    <citation type="journal article" date="2013" name="PLoS Genet.">
        <title>Comparative genome structure, secondary metabolite, and effector coding capacity across Cochliobolus pathogens.</title>
        <authorList>
            <person name="Condon B.J."/>
            <person name="Leng Y."/>
            <person name="Wu D."/>
            <person name="Bushley K.E."/>
            <person name="Ohm R.A."/>
            <person name="Otillar R."/>
            <person name="Martin J."/>
            <person name="Schackwitz W."/>
            <person name="Grimwood J."/>
            <person name="MohdZainudin N."/>
            <person name="Xue C."/>
            <person name="Wang R."/>
            <person name="Manning V.A."/>
            <person name="Dhillon B."/>
            <person name="Tu Z.J."/>
            <person name="Steffenson B.J."/>
            <person name="Salamov A."/>
            <person name="Sun H."/>
            <person name="Lowry S."/>
            <person name="LaButti K."/>
            <person name="Han J."/>
            <person name="Copeland A."/>
            <person name="Lindquist E."/>
            <person name="Barry K."/>
            <person name="Schmutz J."/>
            <person name="Baker S.E."/>
            <person name="Ciuffetti L.M."/>
            <person name="Grigoriev I.V."/>
            <person name="Zhong S."/>
            <person name="Turgeon B.G."/>
        </authorList>
    </citation>
    <scope>NUCLEOTIDE SEQUENCE [LARGE SCALE GENOMIC DNA]</scope>
    <source>
        <strain evidence="3">ND90Pr / ATCC 201652</strain>
    </source>
</reference>
<proteinExistence type="predicted"/>
<name>M2SZ40_COCSN</name>
<evidence type="ECO:0000256" key="1">
    <source>
        <dbReference type="SAM" id="Phobius"/>
    </source>
</evidence>
<keyword evidence="1" id="KW-0812">Transmembrane</keyword>
<organism evidence="2 3">
    <name type="scientific">Cochliobolus sativus (strain ND90Pr / ATCC 201652)</name>
    <name type="common">Common root rot and spot blotch fungus</name>
    <name type="synonym">Bipolaris sorokiniana</name>
    <dbReference type="NCBI Taxonomy" id="665912"/>
    <lineage>
        <taxon>Eukaryota</taxon>
        <taxon>Fungi</taxon>
        <taxon>Dikarya</taxon>
        <taxon>Ascomycota</taxon>
        <taxon>Pezizomycotina</taxon>
        <taxon>Dothideomycetes</taxon>
        <taxon>Pleosporomycetidae</taxon>
        <taxon>Pleosporales</taxon>
        <taxon>Pleosporineae</taxon>
        <taxon>Pleosporaceae</taxon>
        <taxon>Bipolaris</taxon>
    </lineage>
</organism>
<feature type="transmembrane region" description="Helical" evidence="1">
    <location>
        <begin position="36"/>
        <end position="60"/>
    </location>
</feature>
<dbReference type="EMBL" id="KB445647">
    <property type="protein sequence ID" value="EMD62211.1"/>
    <property type="molecule type" value="Genomic_DNA"/>
</dbReference>
<keyword evidence="1" id="KW-0472">Membrane</keyword>
<sequence length="135" mass="15225">MSFKTDMFPTSLSALPNTVAVVLILKTQEPYSYFGMIWTAIAMASLFSAGLQVPVAAMYFENIRFYCRRRRQTFPGDIGWEESVYQEEMAMLEKGMADLEGRNSSGTSEQSLMPQNHVYAAYHLPLGVVSSHPQR</sequence>
<dbReference type="RefSeq" id="XP_007702499.1">
    <property type="nucleotide sequence ID" value="XM_007704309.1"/>
</dbReference>